<dbReference type="GO" id="GO:0000976">
    <property type="term" value="F:transcription cis-regulatory region binding"/>
    <property type="evidence" value="ECO:0007669"/>
    <property type="project" value="TreeGrafter"/>
</dbReference>
<dbReference type="PANTHER" id="PTHR30055">
    <property type="entry name" value="HTH-TYPE TRANSCRIPTIONAL REGULATOR RUTR"/>
    <property type="match status" value="1"/>
</dbReference>
<dbReference type="Gene3D" id="1.10.357.10">
    <property type="entry name" value="Tetracycline Repressor, domain 2"/>
    <property type="match status" value="1"/>
</dbReference>
<dbReference type="OrthoDB" id="9795011at2"/>
<dbReference type="InterPro" id="IPR049445">
    <property type="entry name" value="TetR_SbtR-like_C"/>
</dbReference>
<protein>
    <submittedName>
        <fullName evidence="6">TetR family transcriptional regulator</fullName>
    </submittedName>
</protein>
<dbReference type="PROSITE" id="PS50977">
    <property type="entry name" value="HTH_TETR_2"/>
    <property type="match status" value="1"/>
</dbReference>
<evidence type="ECO:0000313" key="7">
    <source>
        <dbReference type="Proteomes" id="UP000240429"/>
    </source>
</evidence>
<evidence type="ECO:0000256" key="3">
    <source>
        <dbReference type="ARBA" id="ARBA00023163"/>
    </source>
</evidence>
<reference evidence="6 7" key="1">
    <citation type="submission" date="2018-03" db="EMBL/GenBank/DDBJ databases">
        <title>Streptomyces dioscori sp. nov., a novel endophytic actinobacterium isolated from bulbil of Dioscorea bulbifera L.</title>
        <authorList>
            <person name="Zhikuan W."/>
        </authorList>
    </citation>
    <scope>NUCLEOTIDE SEQUENCE [LARGE SCALE GENOMIC DNA]</scope>
    <source>
        <strain evidence="6 7">A217</strain>
    </source>
</reference>
<dbReference type="SUPFAM" id="SSF46689">
    <property type="entry name" value="Homeodomain-like"/>
    <property type="match status" value="1"/>
</dbReference>
<feature type="DNA-binding region" description="H-T-H motif" evidence="4">
    <location>
        <begin position="32"/>
        <end position="51"/>
    </location>
</feature>
<gene>
    <name evidence="6" type="ORF">C6Y14_34230</name>
</gene>
<sequence length="190" mass="20730">MNTPPLRKDAVQNRHRIIEIARRYVDDGRPLQLNDVARTASIGVATVYRHFPTPEALLETIALPAIEKLLRRAEHALAEDDPWTALRDFLAAAIEVLLTDPAVSPVFAAATDALEDTSDCKRRLATAFAELLARAHAAGVIDSGVTESDMVPLMCGIAYAANIQSTLDPTERATLGLRYLDLLLTGLHRP</sequence>
<dbReference type="InterPro" id="IPR001647">
    <property type="entry name" value="HTH_TetR"/>
</dbReference>
<keyword evidence="2 4" id="KW-0238">DNA-binding</keyword>
<dbReference type="InterPro" id="IPR009057">
    <property type="entry name" value="Homeodomain-like_sf"/>
</dbReference>
<dbReference type="AlphaFoldDB" id="A0A2P8PYK2"/>
<dbReference type="PANTHER" id="PTHR30055:SF234">
    <property type="entry name" value="HTH-TYPE TRANSCRIPTIONAL REGULATOR BETI"/>
    <property type="match status" value="1"/>
</dbReference>
<name>A0A2P8PYK2_9ACTN</name>
<evidence type="ECO:0000259" key="5">
    <source>
        <dbReference type="PROSITE" id="PS50977"/>
    </source>
</evidence>
<keyword evidence="7" id="KW-1185">Reference proteome</keyword>
<proteinExistence type="predicted"/>
<keyword evidence="3" id="KW-0804">Transcription</keyword>
<dbReference type="InterPro" id="IPR050109">
    <property type="entry name" value="HTH-type_TetR-like_transc_reg"/>
</dbReference>
<dbReference type="SUPFAM" id="SSF48498">
    <property type="entry name" value="Tetracyclin repressor-like, C-terminal domain"/>
    <property type="match status" value="1"/>
</dbReference>
<evidence type="ECO:0000313" key="6">
    <source>
        <dbReference type="EMBL" id="PSM39074.1"/>
    </source>
</evidence>
<dbReference type="InterPro" id="IPR036271">
    <property type="entry name" value="Tet_transcr_reg_TetR-rel_C_sf"/>
</dbReference>
<feature type="domain" description="HTH tetR-type" evidence="5">
    <location>
        <begin position="11"/>
        <end position="69"/>
    </location>
</feature>
<comment type="caution">
    <text evidence="6">The sequence shown here is derived from an EMBL/GenBank/DDBJ whole genome shotgun (WGS) entry which is preliminary data.</text>
</comment>
<dbReference type="GO" id="GO:0003700">
    <property type="term" value="F:DNA-binding transcription factor activity"/>
    <property type="evidence" value="ECO:0007669"/>
    <property type="project" value="TreeGrafter"/>
</dbReference>
<evidence type="ECO:0000256" key="4">
    <source>
        <dbReference type="PROSITE-ProRule" id="PRU00335"/>
    </source>
</evidence>
<organism evidence="6 7">
    <name type="scientific">Streptomyces dioscori</name>
    <dbReference type="NCBI Taxonomy" id="2109333"/>
    <lineage>
        <taxon>Bacteria</taxon>
        <taxon>Bacillati</taxon>
        <taxon>Actinomycetota</taxon>
        <taxon>Actinomycetes</taxon>
        <taxon>Kitasatosporales</taxon>
        <taxon>Streptomycetaceae</taxon>
        <taxon>Streptomyces</taxon>
        <taxon>Streptomyces aurantiacus group</taxon>
    </lineage>
</organism>
<keyword evidence="1" id="KW-0805">Transcription regulation</keyword>
<dbReference type="Pfam" id="PF21597">
    <property type="entry name" value="TetR_C_43"/>
    <property type="match status" value="1"/>
</dbReference>
<accession>A0A2P8PYK2</accession>
<evidence type="ECO:0000256" key="2">
    <source>
        <dbReference type="ARBA" id="ARBA00023125"/>
    </source>
</evidence>
<dbReference type="EMBL" id="PYBJ01000027">
    <property type="protein sequence ID" value="PSM39074.1"/>
    <property type="molecule type" value="Genomic_DNA"/>
</dbReference>
<dbReference type="Proteomes" id="UP000240429">
    <property type="component" value="Unassembled WGS sequence"/>
</dbReference>
<evidence type="ECO:0000256" key="1">
    <source>
        <dbReference type="ARBA" id="ARBA00023015"/>
    </source>
</evidence>